<accession>A0A0E9QJG3</accession>
<evidence type="ECO:0000313" key="1">
    <source>
        <dbReference type="EMBL" id="JAH16652.1"/>
    </source>
</evidence>
<reference evidence="1" key="2">
    <citation type="journal article" date="2015" name="Fish Shellfish Immunol.">
        <title>Early steps in the European eel (Anguilla anguilla)-Vibrio vulnificus interaction in the gills: Role of the RtxA13 toxin.</title>
        <authorList>
            <person name="Callol A."/>
            <person name="Pajuelo D."/>
            <person name="Ebbesson L."/>
            <person name="Teles M."/>
            <person name="MacKenzie S."/>
            <person name="Amaro C."/>
        </authorList>
    </citation>
    <scope>NUCLEOTIDE SEQUENCE</scope>
</reference>
<sequence>MFGFLAQIHTIALCVLKQIFHPFKAQVFL</sequence>
<dbReference type="EMBL" id="GBXM01091925">
    <property type="protein sequence ID" value="JAH16652.1"/>
    <property type="molecule type" value="Transcribed_RNA"/>
</dbReference>
<proteinExistence type="predicted"/>
<organism evidence="1">
    <name type="scientific">Anguilla anguilla</name>
    <name type="common">European freshwater eel</name>
    <name type="synonym">Muraena anguilla</name>
    <dbReference type="NCBI Taxonomy" id="7936"/>
    <lineage>
        <taxon>Eukaryota</taxon>
        <taxon>Metazoa</taxon>
        <taxon>Chordata</taxon>
        <taxon>Craniata</taxon>
        <taxon>Vertebrata</taxon>
        <taxon>Euteleostomi</taxon>
        <taxon>Actinopterygii</taxon>
        <taxon>Neopterygii</taxon>
        <taxon>Teleostei</taxon>
        <taxon>Anguilliformes</taxon>
        <taxon>Anguillidae</taxon>
        <taxon>Anguilla</taxon>
    </lineage>
</organism>
<name>A0A0E9QJG3_ANGAN</name>
<dbReference type="AlphaFoldDB" id="A0A0E9QJG3"/>
<reference evidence="1" key="1">
    <citation type="submission" date="2014-11" db="EMBL/GenBank/DDBJ databases">
        <authorList>
            <person name="Amaro Gonzalez C."/>
        </authorList>
    </citation>
    <scope>NUCLEOTIDE SEQUENCE</scope>
</reference>
<protein>
    <submittedName>
        <fullName evidence="1">Uncharacterized protein</fullName>
    </submittedName>
</protein>